<dbReference type="AlphaFoldDB" id="A0A2P5E2M8"/>
<evidence type="ECO:0000313" key="1">
    <source>
        <dbReference type="EMBL" id="PON79805.1"/>
    </source>
</evidence>
<reference evidence="2" key="1">
    <citation type="submission" date="2016-06" db="EMBL/GenBank/DDBJ databases">
        <title>Parallel loss of symbiosis genes in relatives of nitrogen-fixing non-legume Parasponia.</title>
        <authorList>
            <person name="Van Velzen R."/>
            <person name="Holmer R."/>
            <person name="Bu F."/>
            <person name="Rutten L."/>
            <person name="Van Zeijl A."/>
            <person name="Liu W."/>
            <person name="Santuari L."/>
            <person name="Cao Q."/>
            <person name="Sharma T."/>
            <person name="Shen D."/>
            <person name="Roswanjaya Y."/>
            <person name="Wardhani T."/>
            <person name="Kalhor M.S."/>
            <person name="Jansen J."/>
            <person name="Van den Hoogen J."/>
            <person name="Gungor B."/>
            <person name="Hartog M."/>
            <person name="Hontelez J."/>
            <person name="Verver J."/>
            <person name="Yang W.-C."/>
            <person name="Schijlen E."/>
            <person name="Repin R."/>
            <person name="Schilthuizen M."/>
            <person name="Schranz E."/>
            <person name="Heidstra R."/>
            <person name="Miyata K."/>
            <person name="Fedorova E."/>
            <person name="Kohlen W."/>
            <person name="Bisseling T."/>
            <person name="Smit S."/>
            <person name="Geurts R."/>
        </authorList>
    </citation>
    <scope>NUCLEOTIDE SEQUENCE [LARGE SCALE GENOMIC DNA]</scope>
    <source>
        <strain evidence="2">cv. WU1-14</strain>
    </source>
</reference>
<dbReference type="EMBL" id="JXTB01000003">
    <property type="protein sequence ID" value="PON79805.1"/>
    <property type="molecule type" value="Genomic_DNA"/>
</dbReference>
<comment type="caution">
    <text evidence="1">The sequence shown here is derived from an EMBL/GenBank/DDBJ whole genome shotgun (WGS) entry which is preliminary data.</text>
</comment>
<proteinExistence type="predicted"/>
<keyword evidence="2" id="KW-1185">Reference proteome</keyword>
<accession>A0A2P5E2M8</accession>
<evidence type="ECO:0000313" key="2">
    <source>
        <dbReference type="Proteomes" id="UP000237105"/>
    </source>
</evidence>
<sequence length="252" mass="29423">MGKWKDGFFHFNKINNLSKEEFDWKTLETLENLLTSGLFLKGASLPSCVNHPKRAPSPKKKQNQALKSNKCLRFRELLAQRSKKAKFLIQRSERHRNLLLLNKSNQLQHLKSLKWFMSSTIYPREYLSRFKRKSEGRCFKEKKSHLRELSSELTSSIVCKNYDPSQAFKQATGFFLLWGSQLSRQGRRATRQLPKKISLSMTFIDHFTSVKGWGRMKRRPPKITFSAAKRMLANAIEATVLMYDSIIECMVI</sequence>
<gene>
    <name evidence="1" type="ORF">PanWU01x14_010370</name>
</gene>
<name>A0A2P5E2M8_PARAD</name>
<dbReference type="Proteomes" id="UP000237105">
    <property type="component" value="Unassembled WGS sequence"/>
</dbReference>
<organism evidence="1 2">
    <name type="scientific">Parasponia andersonii</name>
    <name type="common">Sponia andersonii</name>
    <dbReference type="NCBI Taxonomy" id="3476"/>
    <lineage>
        <taxon>Eukaryota</taxon>
        <taxon>Viridiplantae</taxon>
        <taxon>Streptophyta</taxon>
        <taxon>Embryophyta</taxon>
        <taxon>Tracheophyta</taxon>
        <taxon>Spermatophyta</taxon>
        <taxon>Magnoliopsida</taxon>
        <taxon>eudicotyledons</taxon>
        <taxon>Gunneridae</taxon>
        <taxon>Pentapetalae</taxon>
        <taxon>rosids</taxon>
        <taxon>fabids</taxon>
        <taxon>Rosales</taxon>
        <taxon>Cannabaceae</taxon>
        <taxon>Parasponia</taxon>
    </lineage>
</organism>
<protein>
    <submittedName>
        <fullName evidence="1">Uncharacterized protein</fullName>
    </submittedName>
</protein>